<comment type="caution">
    <text evidence="1">The sequence shown here is derived from an EMBL/GenBank/DDBJ whole genome shotgun (WGS) entry which is preliminary data.</text>
</comment>
<protein>
    <submittedName>
        <fullName evidence="1">Uncharacterized protein</fullName>
    </submittedName>
</protein>
<gene>
    <name evidence="1" type="ORF">HK097_010053</name>
</gene>
<accession>A0AAD5SG06</accession>
<evidence type="ECO:0000313" key="2">
    <source>
        <dbReference type="Proteomes" id="UP001212841"/>
    </source>
</evidence>
<evidence type="ECO:0000313" key="1">
    <source>
        <dbReference type="EMBL" id="KAJ3048949.1"/>
    </source>
</evidence>
<dbReference type="EMBL" id="JADGJD010000714">
    <property type="protein sequence ID" value="KAJ3048949.1"/>
    <property type="molecule type" value="Genomic_DNA"/>
</dbReference>
<name>A0AAD5SG06_9FUNG</name>
<dbReference type="AlphaFoldDB" id="A0AAD5SG06"/>
<sequence>MLDLLSACQSSKNLLTSFPEYHHLRTIILRMRYTTFSAKHKLFTVTQRTKGDSEACGKYVAVLSENSSTETDDEKRWTDINAELKCLRKYHTRQFGAYESDIDGSQMYPDSKEAERLIHCCKDLIKMEPDTHDIRRIKRSLKTLETIEENFTRRKSIIESLPSINSIPHSRTPVLIASYGHCSCACSEDVIENDYLSWFEKDCYWKGSAGYLYWLCKEGRDLKDPERRVSANGSEAKKMSLMYENIVRWYECKPIDRQIAYT</sequence>
<reference evidence="1" key="1">
    <citation type="submission" date="2020-05" db="EMBL/GenBank/DDBJ databases">
        <title>Phylogenomic resolution of chytrid fungi.</title>
        <authorList>
            <person name="Stajich J.E."/>
            <person name="Amses K."/>
            <person name="Simmons R."/>
            <person name="Seto K."/>
            <person name="Myers J."/>
            <person name="Bonds A."/>
            <person name="Quandt C.A."/>
            <person name="Barry K."/>
            <person name="Liu P."/>
            <person name="Grigoriev I."/>
            <person name="Longcore J.E."/>
            <person name="James T.Y."/>
        </authorList>
    </citation>
    <scope>NUCLEOTIDE SEQUENCE</scope>
    <source>
        <strain evidence="1">JEL0318</strain>
    </source>
</reference>
<organism evidence="1 2">
    <name type="scientific">Rhizophlyctis rosea</name>
    <dbReference type="NCBI Taxonomy" id="64517"/>
    <lineage>
        <taxon>Eukaryota</taxon>
        <taxon>Fungi</taxon>
        <taxon>Fungi incertae sedis</taxon>
        <taxon>Chytridiomycota</taxon>
        <taxon>Chytridiomycota incertae sedis</taxon>
        <taxon>Chytridiomycetes</taxon>
        <taxon>Rhizophlyctidales</taxon>
        <taxon>Rhizophlyctidaceae</taxon>
        <taxon>Rhizophlyctis</taxon>
    </lineage>
</organism>
<keyword evidence="2" id="KW-1185">Reference proteome</keyword>
<dbReference type="Proteomes" id="UP001212841">
    <property type="component" value="Unassembled WGS sequence"/>
</dbReference>
<proteinExistence type="predicted"/>